<evidence type="ECO:0000313" key="1">
    <source>
        <dbReference type="EMBL" id="QJA05625.1"/>
    </source>
</evidence>
<dbReference type="EMBL" id="CP042909">
    <property type="protein sequence ID" value="QJA05625.1"/>
    <property type="molecule type" value="Genomic_DNA"/>
</dbReference>
<dbReference type="InterPro" id="IPR045584">
    <property type="entry name" value="Pilin-like"/>
</dbReference>
<dbReference type="SUPFAM" id="SSF54523">
    <property type="entry name" value="Pili subunits"/>
    <property type="match status" value="1"/>
</dbReference>
<dbReference type="Proteomes" id="UP000501253">
    <property type="component" value="Chromosome"/>
</dbReference>
<dbReference type="KEGG" id="tmai:FVE67_01900"/>
<dbReference type="InterPro" id="IPR012902">
    <property type="entry name" value="N_methyl_site"/>
</dbReference>
<keyword evidence="2" id="KW-1185">Reference proteome</keyword>
<evidence type="ECO:0000313" key="2">
    <source>
        <dbReference type="Proteomes" id="UP000501253"/>
    </source>
</evidence>
<proteinExistence type="predicted"/>
<organism evidence="1 2">
    <name type="scientific">Thermosulfurimonas marina</name>
    <dbReference type="NCBI Taxonomy" id="2047767"/>
    <lineage>
        <taxon>Bacteria</taxon>
        <taxon>Pseudomonadati</taxon>
        <taxon>Thermodesulfobacteriota</taxon>
        <taxon>Thermodesulfobacteria</taxon>
        <taxon>Thermodesulfobacteriales</taxon>
        <taxon>Thermodesulfobacteriaceae</taxon>
        <taxon>Thermosulfurimonas</taxon>
    </lineage>
</organism>
<accession>A0A6H1WQY1</accession>
<dbReference type="PROSITE" id="PS00409">
    <property type="entry name" value="PROKAR_NTER_METHYL"/>
    <property type="match status" value="1"/>
</dbReference>
<dbReference type="NCBIfam" id="TIGR02532">
    <property type="entry name" value="IV_pilin_GFxxxE"/>
    <property type="match status" value="1"/>
</dbReference>
<name>A0A6H1WQY1_9BACT</name>
<dbReference type="Pfam" id="PF07963">
    <property type="entry name" value="N_methyl"/>
    <property type="match status" value="1"/>
</dbReference>
<protein>
    <submittedName>
        <fullName evidence="1">Prepilin-type N-terminal cleavage/methylation domain-containing protein</fullName>
    </submittedName>
</protein>
<sequence length="180" mass="19732">MSRKNKGLTLVELAVVMALLALLAVLSFSSVKSWLAAYQAERETKVVLSFLSQARLRALQEKKKFFVAFGSRTLTLYEDTDQDGSFDAATDQKAETLNLKYEITWNGGNGVLPVTERGTFDLYGAGAPGGKTLCWRTVENPSLARARPSTDCLYISFVQVRPGKLQDPAGVCNKDNCQGK</sequence>
<reference evidence="1 2" key="1">
    <citation type="submission" date="2019-08" db="EMBL/GenBank/DDBJ databases">
        <title>Complete genome sequence of Thermosulfurimonas marina SU872T, an anaerobic thermophilic chemolithoautotrophic bacterium isolated from a shallow marine hydrothermal vent.</title>
        <authorList>
            <person name="Allioux M."/>
            <person name="Jebbar M."/>
            <person name="Slobodkina G."/>
            <person name="Slobodkin A."/>
            <person name="Moalic Y."/>
            <person name="Frolova A."/>
            <person name="Shao Z."/>
            <person name="Alain K."/>
        </authorList>
    </citation>
    <scope>NUCLEOTIDE SEQUENCE [LARGE SCALE GENOMIC DNA]</scope>
    <source>
        <strain evidence="1 2">SU872</strain>
    </source>
</reference>
<gene>
    <name evidence="1" type="ORF">FVE67_01900</name>
</gene>
<dbReference type="RefSeq" id="WP_168718988.1">
    <property type="nucleotide sequence ID" value="NZ_CP042909.1"/>
</dbReference>
<dbReference type="AlphaFoldDB" id="A0A6H1WQY1"/>